<evidence type="ECO:0000313" key="3">
    <source>
        <dbReference type="Proteomes" id="UP000424462"/>
    </source>
</evidence>
<feature type="transmembrane region" description="Helical" evidence="1">
    <location>
        <begin position="6"/>
        <end position="26"/>
    </location>
</feature>
<proteinExistence type="predicted"/>
<keyword evidence="1" id="KW-0472">Membrane</keyword>
<keyword evidence="3" id="KW-1185">Reference proteome</keyword>
<dbReference type="RefSeq" id="WP_156230551.1">
    <property type="nucleotide sequence ID" value="NZ_CP046455.1"/>
</dbReference>
<name>A0A6B8W7Z1_9CORY</name>
<evidence type="ECO:0000313" key="2">
    <source>
        <dbReference type="EMBL" id="QGU07006.1"/>
    </source>
</evidence>
<evidence type="ECO:0008006" key="4">
    <source>
        <dbReference type="Google" id="ProtNLM"/>
    </source>
</evidence>
<reference evidence="2 3" key="1">
    <citation type="submission" date="2019-11" db="EMBL/GenBank/DDBJ databases">
        <title>Complete genome sequence of Corynebacterium kalinowskii 1959, a novel Corynebacterium species isolated from soil of a small paddock in Vilsendorf, Germany.</title>
        <authorList>
            <person name="Schaffert L."/>
            <person name="Ruwe M."/>
            <person name="Milse J."/>
            <person name="Hanuschka K."/>
            <person name="Ortseifen V."/>
            <person name="Droste J."/>
            <person name="Brandt D."/>
            <person name="Schlueter L."/>
            <person name="Kutter Y."/>
            <person name="Vinke S."/>
            <person name="Viehoefer P."/>
            <person name="Jacob L."/>
            <person name="Luebke N.-C."/>
            <person name="Schulte-Berndt E."/>
            <person name="Hain C."/>
            <person name="Linder M."/>
            <person name="Schmidt P."/>
            <person name="Wollenschlaeger L."/>
            <person name="Luttermann T."/>
            <person name="Thieme E."/>
            <person name="Hassa J."/>
            <person name="Haak M."/>
            <person name="Wittchen M."/>
            <person name="Mentz A."/>
            <person name="Persicke M."/>
            <person name="Busche T."/>
            <person name="Ruckert C."/>
        </authorList>
    </citation>
    <scope>NUCLEOTIDE SEQUENCE [LARGE SCALE GENOMIC DNA]</scope>
    <source>
        <strain evidence="2 3">2039</strain>
    </source>
</reference>
<keyword evidence="1" id="KW-1133">Transmembrane helix</keyword>
<dbReference type="AlphaFoldDB" id="A0A6B8W7Z1"/>
<dbReference type="KEGG" id="cok:COCCU_05300"/>
<dbReference type="EMBL" id="CP046455">
    <property type="protein sequence ID" value="QGU07006.1"/>
    <property type="molecule type" value="Genomic_DNA"/>
</dbReference>
<accession>A0A6B8W7Z1</accession>
<gene>
    <name evidence="2" type="ORF">COCCU_05300</name>
</gene>
<organism evidence="2 3">
    <name type="scientific">Corynebacterium occultum</name>
    <dbReference type="NCBI Taxonomy" id="2675219"/>
    <lineage>
        <taxon>Bacteria</taxon>
        <taxon>Bacillati</taxon>
        <taxon>Actinomycetota</taxon>
        <taxon>Actinomycetes</taxon>
        <taxon>Mycobacteriales</taxon>
        <taxon>Corynebacteriaceae</taxon>
        <taxon>Corynebacterium</taxon>
    </lineage>
</organism>
<dbReference type="Proteomes" id="UP000424462">
    <property type="component" value="Chromosome"/>
</dbReference>
<keyword evidence="1" id="KW-0812">Transmembrane</keyword>
<sequence>MLTWIFLILALIVLTVLFTWIFGTLFGRGEILPPADEGEDVIQRNRECLAVRDLDGLSFDVVPRGYRPDQVEALIRDLKKQLANQGGNHPEILVEERNDL</sequence>
<evidence type="ECO:0000256" key="1">
    <source>
        <dbReference type="SAM" id="Phobius"/>
    </source>
</evidence>
<protein>
    <recommendedName>
        <fullName evidence="4">DivIVA domain-containing protein</fullName>
    </recommendedName>
</protein>